<gene>
    <name evidence="1" type="ORF">GCM10023147_20680</name>
</gene>
<sequence>MTAADPAVAAAERAEKASRWWESAYSSPWSTDHAEAAAREALAPIRELHKRWTVYGDECDHHITEDPHEVGNTHPDGEHHYVAEIGWTCDRLYDVCAECCVDDIYQSEECVNYHDHRDGVPICATARLCYPEEEL</sequence>
<dbReference type="RefSeq" id="WP_344994767.1">
    <property type="nucleotide sequence ID" value="NZ_BAABFR010000026.1"/>
</dbReference>
<reference evidence="2" key="1">
    <citation type="journal article" date="2019" name="Int. J. Syst. Evol. Microbiol.">
        <title>The Global Catalogue of Microorganisms (GCM) 10K type strain sequencing project: providing services to taxonomists for standard genome sequencing and annotation.</title>
        <authorList>
            <consortium name="The Broad Institute Genomics Platform"/>
            <consortium name="The Broad Institute Genome Sequencing Center for Infectious Disease"/>
            <person name="Wu L."/>
            <person name="Ma J."/>
        </authorList>
    </citation>
    <scope>NUCLEOTIDE SEQUENCE [LARGE SCALE GENOMIC DNA]</scope>
    <source>
        <strain evidence="2">JCM 17688</strain>
    </source>
</reference>
<evidence type="ECO:0000313" key="1">
    <source>
        <dbReference type="EMBL" id="GAA4391611.1"/>
    </source>
</evidence>
<accession>A0ABP8JJ81</accession>
<organism evidence="1 2">
    <name type="scientific">Tsukamurella soli</name>
    <dbReference type="NCBI Taxonomy" id="644556"/>
    <lineage>
        <taxon>Bacteria</taxon>
        <taxon>Bacillati</taxon>
        <taxon>Actinomycetota</taxon>
        <taxon>Actinomycetes</taxon>
        <taxon>Mycobacteriales</taxon>
        <taxon>Tsukamurellaceae</taxon>
        <taxon>Tsukamurella</taxon>
    </lineage>
</organism>
<evidence type="ECO:0000313" key="2">
    <source>
        <dbReference type="Proteomes" id="UP001500635"/>
    </source>
</evidence>
<dbReference type="Proteomes" id="UP001500635">
    <property type="component" value="Unassembled WGS sequence"/>
</dbReference>
<comment type="caution">
    <text evidence="1">The sequence shown here is derived from an EMBL/GenBank/DDBJ whole genome shotgun (WGS) entry which is preliminary data.</text>
</comment>
<keyword evidence="2" id="KW-1185">Reference proteome</keyword>
<proteinExistence type="predicted"/>
<protein>
    <submittedName>
        <fullName evidence="1">Uncharacterized protein</fullName>
    </submittedName>
</protein>
<dbReference type="EMBL" id="BAABFR010000026">
    <property type="protein sequence ID" value="GAA4391611.1"/>
    <property type="molecule type" value="Genomic_DNA"/>
</dbReference>
<name>A0ABP8JJ81_9ACTN</name>